<comment type="caution">
    <text evidence="2">The sequence shown here is derived from an EMBL/GenBank/DDBJ whole genome shotgun (WGS) entry which is preliminary data.</text>
</comment>
<dbReference type="PIRSF" id="PIRSF005610">
    <property type="entry name" value="SirB"/>
    <property type="match status" value="1"/>
</dbReference>
<organism evidence="2 3">
    <name type="scientific">Sessilibacter corallicola</name>
    <dbReference type="NCBI Taxonomy" id="2904075"/>
    <lineage>
        <taxon>Bacteria</taxon>
        <taxon>Pseudomonadati</taxon>
        <taxon>Pseudomonadota</taxon>
        <taxon>Gammaproteobacteria</taxon>
        <taxon>Cellvibrionales</taxon>
        <taxon>Cellvibrionaceae</taxon>
        <taxon>Sessilibacter</taxon>
    </lineage>
</organism>
<keyword evidence="1" id="KW-1133">Transmembrane helix</keyword>
<feature type="transmembrane region" description="Helical" evidence="1">
    <location>
        <begin position="66"/>
        <end position="86"/>
    </location>
</feature>
<sequence length="128" mass="14538">MDWVKIIHVLCAYLVGILFLSRGVLSLRKSELLHARILKITPHIIDSSLLIFGLILMFSWKLWPTIHLWLLAKIIALFIYIGFGVLVMRRDNSLSKKLIGFVGGLITHIYIVGVAHSKSALSFFYVFG</sequence>
<dbReference type="Pfam" id="PF04247">
    <property type="entry name" value="SirB"/>
    <property type="match status" value="1"/>
</dbReference>
<evidence type="ECO:0000256" key="1">
    <source>
        <dbReference type="SAM" id="Phobius"/>
    </source>
</evidence>
<evidence type="ECO:0000313" key="3">
    <source>
        <dbReference type="Proteomes" id="UP001465153"/>
    </source>
</evidence>
<accession>A0ABQ0A468</accession>
<dbReference type="PANTHER" id="PTHR39594">
    <property type="entry name" value="PROTEIN YCHQ"/>
    <property type="match status" value="1"/>
</dbReference>
<evidence type="ECO:0000313" key="2">
    <source>
        <dbReference type="EMBL" id="GAA6166453.1"/>
    </source>
</evidence>
<dbReference type="EMBL" id="BAABWN010000001">
    <property type="protein sequence ID" value="GAA6166453.1"/>
    <property type="molecule type" value="Genomic_DNA"/>
</dbReference>
<feature type="transmembrane region" description="Helical" evidence="1">
    <location>
        <begin position="98"/>
        <end position="116"/>
    </location>
</feature>
<keyword evidence="1" id="KW-0812">Transmembrane</keyword>
<keyword evidence="3" id="KW-1185">Reference proteome</keyword>
<dbReference type="PANTHER" id="PTHR39594:SF1">
    <property type="entry name" value="PROTEIN YCHQ"/>
    <property type="match status" value="1"/>
</dbReference>
<gene>
    <name evidence="2" type="ORF">NBRC116591_02630</name>
</gene>
<name>A0ABQ0A468_9GAMM</name>
<feature type="transmembrane region" description="Helical" evidence="1">
    <location>
        <begin position="6"/>
        <end position="25"/>
    </location>
</feature>
<reference evidence="2 3" key="1">
    <citation type="submission" date="2024-04" db="EMBL/GenBank/DDBJ databases">
        <title>Draft genome sequence of Sessilibacter corallicola NBRC 116591.</title>
        <authorList>
            <person name="Miyakawa T."/>
            <person name="Kusuya Y."/>
            <person name="Miura T."/>
        </authorList>
    </citation>
    <scope>NUCLEOTIDE SEQUENCE [LARGE SCALE GENOMIC DNA]</scope>
    <source>
        <strain evidence="2 3">KU-00831-HH</strain>
    </source>
</reference>
<feature type="transmembrane region" description="Helical" evidence="1">
    <location>
        <begin position="37"/>
        <end position="60"/>
    </location>
</feature>
<proteinExistence type="predicted"/>
<dbReference type="RefSeq" id="WP_353301389.1">
    <property type="nucleotide sequence ID" value="NZ_BAABWN010000001.1"/>
</dbReference>
<dbReference type="InterPro" id="IPR007360">
    <property type="entry name" value="SirB"/>
</dbReference>
<protein>
    <submittedName>
        <fullName evidence="2">SirB2 family protein</fullName>
    </submittedName>
</protein>
<keyword evidence="1" id="KW-0472">Membrane</keyword>
<dbReference type="Proteomes" id="UP001465153">
    <property type="component" value="Unassembled WGS sequence"/>
</dbReference>